<comment type="caution">
    <text evidence="1">The sequence shown here is derived from an EMBL/GenBank/DDBJ whole genome shotgun (WGS) entry which is preliminary data.</text>
</comment>
<accession>A0ABQ8C5F9</accession>
<proteinExistence type="predicted"/>
<feature type="non-terminal residue" evidence="1">
    <location>
        <position position="119"/>
    </location>
</feature>
<evidence type="ECO:0000313" key="1">
    <source>
        <dbReference type="EMBL" id="KAH0912317.1"/>
    </source>
</evidence>
<sequence>MFLSLPSQEDLSGLNYVVFVKKKEKKKQKEINLQKNGSLFLEELIASSGGKYNPIRTFSSRQIIQATDNFNMSNAICHRFVWYKGTIENRTVLIKKYNEECLTVIPDNIYRDIAVSSMM</sequence>
<gene>
    <name evidence="1" type="ORF">HID58_035638</name>
</gene>
<protein>
    <submittedName>
        <fullName evidence="1">Uncharacterized protein</fullName>
    </submittedName>
</protein>
<dbReference type="Proteomes" id="UP000824890">
    <property type="component" value="Unassembled WGS sequence"/>
</dbReference>
<keyword evidence="2" id="KW-1185">Reference proteome</keyword>
<name>A0ABQ8C5F9_BRANA</name>
<reference evidence="1 2" key="1">
    <citation type="submission" date="2021-05" db="EMBL/GenBank/DDBJ databases">
        <title>Genome Assembly of Synthetic Allotetraploid Brassica napus Reveals Homoeologous Exchanges between Subgenomes.</title>
        <authorList>
            <person name="Davis J.T."/>
        </authorList>
    </citation>
    <scope>NUCLEOTIDE SEQUENCE [LARGE SCALE GENOMIC DNA]</scope>
    <source>
        <strain evidence="2">cv. Da-Ae</strain>
        <tissue evidence="1">Seedling</tissue>
    </source>
</reference>
<evidence type="ECO:0000313" key="2">
    <source>
        <dbReference type="Proteomes" id="UP000824890"/>
    </source>
</evidence>
<dbReference type="EMBL" id="JAGKQM010000009">
    <property type="protein sequence ID" value="KAH0912317.1"/>
    <property type="molecule type" value="Genomic_DNA"/>
</dbReference>
<organism evidence="1 2">
    <name type="scientific">Brassica napus</name>
    <name type="common">Rape</name>
    <dbReference type="NCBI Taxonomy" id="3708"/>
    <lineage>
        <taxon>Eukaryota</taxon>
        <taxon>Viridiplantae</taxon>
        <taxon>Streptophyta</taxon>
        <taxon>Embryophyta</taxon>
        <taxon>Tracheophyta</taxon>
        <taxon>Spermatophyta</taxon>
        <taxon>Magnoliopsida</taxon>
        <taxon>eudicotyledons</taxon>
        <taxon>Gunneridae</taxon>
        <taxon>Pentapetalae</taxon>
        <taxon>rosids</taxon>
        <taxon>malvids</taxon>
        <taxon>Brassicales</taxon>
        <taxon>Brassicaceae</taxon>
        <taxon>Brassiceae</taxon>
        <taxon>Brassica</taxon>
    </lineage>
</organism>